<name>A0A7S2WHS5_9STRA</name>
<sequence length="253" mass="29368">MSKVPAAGTSLVQDVVALDLGTEWLQWSSVEDLMSLRLVNVKMCKFITENEILWRWMCRRLWAGKVCVPEKFVKNPCWHSYFMSKRDARRTVFESESELSGLEFHMRLKGTGSLSDLDPTQSIAAGQTVVPMYRRFAMDHTCPRYPHNRHERINVNAVAARIDPFDSFERVHGRLTLTPVTWELVWFDRYAAQAIRLKGIENLVGEGVRLTISRCKDNWAWVLQNEFLKYETCSYYTRTKVPRKCGTASFFAN</sequence>
<dbReference type="EMBL" id="HBHK01015023">
    <property type="protein sequence ID" value="CAD9687174.1"/>
    <property type="molecule type" value="Transcribed_RNA"/>
</dbReference>
<dbReference type="AlphaFoldDB" id="A0A7S2WHS5"/>
<reference evidence="1" key="1">
    <citation type="submission" date="2021-01" db="EMBL/GenBank/DDBJ databases">
        <authorList>
            <person name="Corre E."/>
            <person name="Pelletier E."/>
            <person name="Niang G."/>
            <person name="Scheremetjew M."/>
            <person name="Finn R."/>
            <person name="Kale V."/>
            <person name="Holt S."/>
            <person name="Cochrane G."/>
            <person name="Meng A."/>
            <person name="Brown T."/>
            <person name="Cohen L."/>
        </authorList>
    </citation>
    <scope>NUCLEOTIDE SEQUENCE</scope>
    <source>
        <strain evidence="1">NY070348D</strain>
    </source>
</reference>
<gene>
    <name evidence="1" type="ORF">QSP1433_LOCUS9415</name>
</gene>
<proteinExistence type="predicted"/>
<evidence type="ECO:0000313" key="1">
    <source>
        <dbReference type="EMBL" id="CAD9687174.1"/>
    </source>
</evidence>
<organism evidence="1">
    <name type="scientific">Mucochytrium quahogii</name>
    <dbReference type="NCBI Taxonomy" id="96639"/>
    <lineage>
        <taxon>Eukaryota</taxon>
        <taxon>Sar</taxon>
        <taxon>Stramenopiles</taxon>
        <taxon>Bigyra</taxon>
        <taxon>Labyrinthulomycetes</taxon>
        <taxon>Thraustochytrida</taxon>
        <taxon>Thraustochytriidae</taxon>
        <taxon>Mucochytrium</taxon>
    </lineage>
</organism>
<accession>A0A7S2WHS5</accession>
<protein>
    <submittedName>
        <fullName evidence="1">Uncharacterized protein</fullName>
    </submittedName>
</protein>